<dbReference type="InterPro" id="IPR050273">
    <property type="entry name" value="GppA/Ppx_hydrolase"/>
</dbReference>
<dbReference type="PANTHER" id="PTHR30005:SF0">
    <property type="entry name" value="RETROGRADE REGULATION PROTEIN 2"/>
    <property type="match status" value="1"/>
</dbReference>
<dbReference type="InterPro" id="IPR003695">
    <property type="entry name" value="Ppx_GppA_N"/>
</dbReference>
<name>A0A5M3ZFE9_ASPTE</name>
<comment type="caution">
    <text evidence="3">The sequence shown here is derived from an EMBL/GenBank/DDBJ whole genome shotgun (WGS) entry which is preliminary data.</text>
</comment>
<feature type="domain" description="Ppx/GppA phosphatase N-terminal" evidence="1">
    <location>
        <begin position="55"/>
        <end position="362"/>
    </location>
</feature>
<dbReference type="Pfam" id="PF23566">
    <property type="entry name" value="RTG2_C"/>
    <property type="match status" value="1"/>
</dbReference>
<dbReference type="Pfam" id="PF02541">
    <property type="entry name" value="Ppx-GppA"/>
    <property type="match status" value="1"/>
</dbReference>
<dbReference type="FunFam" id="3.30.420.150:FF:000007">
    <property type="entry name" value="Retrograde regulation protein 2"/>
    <property type="match status" value="1"/>
</dbReference>
<dbReference type="Gene3D" id="1.10.3210.10">
    <property type="entry name" value="Hypothetical protein af1432"/>
    <property type="match status" value="1"/>
</dbReference>
<reference evidence="3 4" key="1">
    <citation type="submission" date="2020-01" db="EMBL/GenBank/DDBJ databases">
        <title>Aspergillus terreus IFO 6365 whole genome shotgun sequence.</title>
        <authorList>
            <person name="Kanamasa S."/>
            <person name="Takahashi H."/>
        </authorList>
    </citation>
    <scope>NUCLEOTIDE SEQUENCE [LARGE SCALE GENOMIC DNA]</scope>
    <source>
        <strain evidence="3 4">IFO 6365</strain>
    </source>
</reference>
<dbReference type="EMBL" id="BLJY01000012">
    <property type="protein sequence ID" value="GFF20627.1"/>
    <property type="molecule type" value="Genomic_DNA"/>
</dbReference>
<dbReference type="AlphaFoldDB" id="A0A5M3ZFE9"/>
<accession>A0A5M3ZFE9</accession>
<dbReference type="PANTHER" id="PTHR30005">
    <property type="entry name" value="EXOPOLYPHOSPHATASE"/>
    <property type="match status" value="1"/>
</dbReference>
<evidence type="ECO:0000313" key="4">
    <source>
        <dbReference type="Proteomes" id="UP000452235"/>
    </source>
</evidence>
<evidence type="ECO:0000259" key="2">
    <source>
        <dbReference type="Pfam" id="PF23566"/>
    </source>
</evidence>
<keyword evidence="4" id="KW-1185">Reference proteome</keyword>
<protein>
    <submittedName>
        <fullName evidence="3">Ppx/GppA phosphatase</fullName>
    </submittedName>
</protein>
<dbReference type="Proteomes" id="UP000452235">
    <property type="component" value="Unassembled WGS sequence"/>
</dbReference>
<gene>
    <name evidence="3" type="ORF">ATEIFO6365_0012038300</name>
</gene>
<dbReference type="FunFam" id="3.30.420.40:FF:000191">
    <property type="entry name" value="Retrograde regulation protein 2"/>
    <property type="match status" value="1"/>
</dbReference>
<dbReference type="OrthoDB" id="2014654at2759"/>
<sequence>MGGGPQLPSKAHSLPDRTVTSGPGEKAYLFGVIDLGSNGIRCSISDLAPPTTRIIPTVHARRFNISLYDAQFDPDTGERIPIPQHIIERVVGVLVRFQIVCVDIGVPPKNIRIIATEATRLAINAKEFVDAIEHATNIPVEILPKEQEGVIGAWGIASGFSDIEGLAMDLGGGSMQMTWIMSHAGNVHISPKGAVSFPYGAAALTQKLAELKKGKSKEEAREAEEKFRNEMETNFRNAWDELEIPQHLEERAQKQGGFDLYLSGGGFRGWGYLLLYLHQVRGEYYPISIINGYSAGREDFENTEALKKIARTAQDIFRVSDRRREQVPSVAFLVNALANAVPHGINQAHFCQGGVREGVLFQRIVPVIRQQDPLEVATVSFAPTSAQAIAYLMLSAIPRPDGKKHFPHTITAHVIQAFANSLYLHAPMSKELSSTAALYCTSAGLLASAHGIPHGDRARLALMLQERYGGELPPRELDFKERLRALLTREEVWWTRYLGKVGLVIARLYPTGTVDPARPRIVPSARWATDLGKKGNKEGIELKISVQKVAYDPTRLKEELEKDMKKIKKVGKKKHWIGGRHGWGMKVKVVLVEADLL</sequence>
<dbReference type="Gene3D" id="3.30.420.40">
    <property type="match status" value="1"/>
</dbReference>
<organism evidence="3 4">
    <name type="scientific">Aspergillus terreus</name>
    <dbReference type="NCBI Taxonomy" id="33178"/>
    <lineage>
        <taxon>Eukaryota</taxon>
        <taxon>Fungi</taxon>
        <taxon>Dikarya</taxon>
        <taxon>Ascomycota</taxon>
        <taxon>Pezizomycotina</taxon>
        <taxon>Eurotiomycetes</taxon>
        <taxon>Eurotiomycetidae</taxon>
        <taxon>Eurotiales</taxon>
        <taxon>Aspergillaceae</taxon>
        <taxon>Aspergillus</taxon>
        <taxon>Aspergillus subgen. Circumdati</taxon>
    </lineage>
</organism>
<dbReference type="VEuPathDB" id="FungiDB:ATEG_08409"/>
<feature type="domain" description="RTG2 C-terminal" evidence="2">
    <location>
        <begin position="372"/>
        <end position="592"/>
    </location>
</feature>
<dbReference type="Gene3D" id="3.30.420.150">
    <property type="entry name" value="Exopolyphosphatase. Domain 2"/>
    <property type="match status" value="1"/>
</dbReference>
<evidence type="ECO:0000259" key="1">
    <source>
        <dbReference type="Pfam" id="PF02541"/>
    </source>
</evidence>
<dbReference type="InterPro" id="IPR057512">
    <property type="entry name" value="RTG2_C"/>
</dbReference>
<proteinExistence type="predicted"/>
<dbReference type="SUPFAM" id="SSF53067">
    <property type="entry name" value="Actin-like ATPase domain"/>
    <property type="match status" value="2"/>
</dbReference>
<dbReference type="GO" id="GO:0006357">
    <property type="term" value="P:regulation of transcription by RNA polymerase II"/>
    <property type="evidence" value="ECO:0007669"/>
    <property type="project" value="TreeGrafter"/>
</dbReference>
<evidence type="ECO:0000313" key="3">
    <source>
        <dbReference type="EMBL" id="GFF20627.1"/>
    </source>
</evidence>
<dbReference type="InterPro" id="IPR043129">
    <property type="entry name" value="ATPase_NBD"/>
</dbReference>